<reference evidence="2 7" key="2">
    <citation type="submission" date="2020-07" db="EMBL/GenBank/DDBJ databases">
        <title>Mycobacterium kansasii (former subtype) with zoonotic potential isolated from diseased indoor pet cat, Japan.</title>
        <authorList>
            <person name="Fukano H."/>
            <person name="Terazono T."/>
            <person name="Hoshino Y."/>
        </authorList>
    </citation>
    <scope>NUCLEOTIDE SEQUENCE [LARGE SCALE GENOMIC DNA]</scope>
    <source>
        <strain evidence="2 7">Kuro-I</strain>
    </source>
</reference>
<dbReference type="EMBL" id="AP023343">
    <property type="protein sequence ID" value="BCI88087.1"/>
    <property type="molecule type" value="Genomic_DNA"/>
</dbReference>
<organism evidence="3 6">
    <name type="scientific">Mycobacterium kansasii</name>
    <dbReference type="NCBI Taxonomy" id="1768"/>
    <lineage>
        <taxon>Bacteria</taxon>
        <taxon>Bacillati</taxon>
        <taxon>Actinomycetota</taxon>
        <taxon>Actinomycetes</taxon>
        <taxon>Mycobacteriales</taxon>
        <taxon>Mycobacteriaceae</taxon>
        <taxon>Mycobacterium</taxon>
    </lineage>
</organism>
<protein>
    <submittedName>
        <fullName evidence="3">Uncharacterized protein</fullName>
    </submittedName>
</protein>
<evidence type="ECO:0000313" key="7">
    <source>
        <dbReference type="Proteomes" id="UP000516380"/>
    </source>
</evidence>
<evidence type="ECO:0000313" key="6">
    <source>
        <dbReference type="Proteomes" id="UP000189229"/>
    </source>
</evidence>
<dbReference type="Proteomes" id="UP000189229">
    <property type="component" value="Unassembled WGS sequence"/>
</dbReference>
<name>A0A1V3X3J1_MYCKA</name>
<dbReference type="Proteomes" id="UP000188532">
    <property type="component" value="Unassembled WGS sequence"/>
</dbReference>
<dbReference type="EMBL" id="MVBM01000004">
    <property type="protein sequence ID" value="OOK73705.1"/>
    <property type="molecule type" value="Genomic_DNA"/>
</dbReference>
<evidence type="ECO:0000313" key="5">
    <source>
        <dbReference type="Proteomes" id="UP000188532"/>
    </source>
</evidence>
<evidence type="ECO:0000313" key="4">
    <source>
        <dbReference type="EMBL" id="OOK76797.1"/>
    </source>
</evidence>
<feature type="region of interest" description="Disordered" evidence="1">
    <location>
        <begin position="28"/>
        <end position="51"/>
    </location>
</feature>
<sequence>MLKPGAGSLSPVIFPRDSTGGMVRCVTIDPGDSGNVPAGAATSRPEKKVAG</sequence>
<dbReference type="AlphaFoldDB" id="A0A1V3X3J1"/>
<accession>A0A1V3X3J1</accession>
<evidence type="ECO:0000313" key="3">
    <source>
        <dbReference type="EMBL" id="OOK73705.1"/>
    </source>
</evidence>
<reference evidence="5 6" key="1">
    <citation type="submission" date="2017-02" db="EMBL/GenBank/DDBJ databases">
        <title>Complete genome sequences of Mycobacterium kansasii strains isolated from rhesus macaques.</title>
        <authorList>
            <person name="Panda A."/>
            <person name="Nagaraj S."/>
            <person name="Zhao X."/>
            <person name="Tettelin H."/>
            <person name="Detolla L.J."/>
        </authorList>
    </citation>
    <scope>NUCLEOTIDE SEQUENCE [LARGE SCALE GENOMIC DNA]</scope>
    <source>
        <strain evidence="4 5">11-3469</strain>
        <strain evidence="3 6">11-3813</strain>
    </source>
</reference>
<evidence type="ECO:0000256" key="1">
    <source>
        <dbReference type="SAM" id="MobiDB-lite"/>
    </source>
</evidence>
<keyword evidence="7" id="KW-1185">Reference proteome</keyword>
<evidence type="ECO:0000313" key="2">
    <source>
        <dbReference type="EMBL" id="BCI88087.1"/>
    </source>
</evidence>
<dbReference type="EMBL" id="MVBN01000003">
    <property type="protein sequence ID" value="OOK76797.1"/>
    <property type="molecule type" value="Genomic_DNA"/>
</dbReference>
<proteinExistence type="predicted"/>
<gene>
    <name evidence="4" type="ORF">BZL29_3984</name>
    <name evidence="3" type="ORF">BZL30_4751</name>
    <name evidence="2" type="ORF">NIIDMKKI_32930</name>
</gene>
<dbReference type="Proteomes" id="UP000516380">
    <property type="component" value="Chromosome"/>
</dbReference>